<organism evidence="8 9">
    <name type="scientific">Brassica napus</name>
    <name type="common">Rape</name>
    <dbReference type="NCBI Taxonomy" id="3708"/>
    <lineage>
        <taxon>Eukaryota</taxon>
        <taxon>Viridiplantae</taxon>
        <taxon>Streptophyta</taxon>
        <taxon>Embryophyta</taxon>
        <taxon>Tracheophyta</taxon>
        <taxon>Spermatophyta</taxon>
        <taxon>Magnoliopsida</taxon>
        <taxon>eudicotyledons</taxon>
        <taxon>Gunneridae</taxon>
        <taxon>Pentapetalae</taxon>
        <taxon>rosids</taxon>
        <taxon>malvids</taxon>
        <taxon>Brassicales</taxon>
        <taxon>Brassicaceae</taxon>
        <taxon>Brassiceae</taxon>
        <taxon>Brassica</taxon>
    </lineage>
</organism>
<evidence type="ECO:0000313" key="8">
    <source>
        <dbReference type="EMBL" id="KAH0882944.1"/>
    </source>
</evidence>
<evidence type="ECO:0000259" key="7">
    <source>
        <dbReference type="Pfam" id="PF23598"/>
    </source>
</evidence>
<evidence type="ECO:0008006" key="10">
    <source>
        <dbReference type="Google" id="ProtNLM"/>
    </source>
</evidence>
<keyword evidence="3" id="KW-0611">Plant defense</keyword>
<dbReference type="Pfam" id="PF00931">
    <property type="entry name" value="NB-ARC"/>
    <property type="match status" value="1"/>
</dbReference>
<dbReference type="Proteomes" id="UP000824890">
    <property type="component" value="Unassembled WGS sequence"/>
</dbReference>
<protein>
    <recommendedName>
        <fullName evidence="10">Disease resistance protein</fullName>
    </recommendedName>
</protein>
<keyword evidence="9" id="KW-1185">Reference proteome</keyword>
<evidence type="ECO:0000256" key="1">
    <source>
        <dbReference type="ARBA" id="ARBA00022737"/>
    </source>
</evidence>
<feature type="domain" description="NB-ARC" evidence="5">
    <location>
        <begin position="239"/>
        <end position="325"/>
    </location>
</feature>
<gene>
    <name evidence="8" type="ORF">HID58_059040</name>
</gene>
<keyword evidence="2" id="KW-0547">Nucleotide-binding</keyword>
<name>A0ABQ7ZRS7_BRANA</name>
<reference evidence="8 9" key="1">
    <citation type="submission" date="2021-05" db="EMBL/GenBank/DDBJ databases">
        <title>Genome Assembly of Synthetic Allotetraploid Brassica napus Reveals Homoeologous Exchanges between Subgenomes.</title>
        <authorList>
            <person name="Davis J.T."/>
        </authorList>
    </citation>
    <scope>NUCLEOTIDE SEQUENCE [LARGE SCALE GENOMIC DNA]</scope>
    <source>
        <strain evidence="9">cv. Da-Ae</strain>
        <tissue evidence="8">Seedling</tissue>
    </source>
</reference>
<feature type="domain" description="Disease resistance N-terminal" evidence="6">
    <location>
        <begin position="76"/>
        <end position="162"/>
    </location>
</feature>
<dbReference type="EMBL" id="JAGKQM010000014">
    <property type="protein sequence ID" value="KAH0882944.1"/>
    <property type="molecule type" value="Genomic_DNA"/>
</dbReference>
<dbReference type="InterPro" id="IPR038005">
    <property type="entry name" value="RX-like_CC"/>
</dbReference>
<dbReference type="InterPro" id="IPR041118">
    <property type="entry name" value="Rx_N"/>
</dbReference>
<proteinExistence type="predicted"/>
<sequence length="721" mass="83300">MKGSEENEEPKTGGMLEANIRMRRQRHVSCYVVHQGSKECAPVDGTSEDCTQKSRITPFKHQKLTERNFKIMADAIVSFGVQKLWELLSREYERLEGVDEKVISELKSDLNMLRSFLKDADAKKHTDAMVRNCVEEIKEIVSDAEDTVETFLLKEETEKQSGIMMRIRRLACIVADSREVALDMGGISKRISKLLLHQRQREMRQTFSSVDIESDLVGLKENVDILVGYLLEEDCFQVQFTRKYVWQAMLRKLNPKYDEHMDSDMTEDQLQDKLVRFLETGKYFIVLDDVWTREDWNKIKHVFPPKKGWKVLITSRKEDMMREVCLLKAKEENFLQILNTVECSSSQSPYKSRRLVVHWSDAFHDEGEINNPKLRALLLVWESAKEGWKLSGSFLARLKTLRVLDLSRAKFHGEKLPSDIGKLVHLRYLSLYKARFTHLPSSLRNLKLLLYLNLYVFSKTPIYVPNVLKDMRELKYLSLPGRMHEKTKLELGNLVNLESLEYFSTEHCYASDLHGMTRLETLSIYVKGKSGCNMETLSSSLHVSRRDHGLTGDAGEFVLDCVSLNKLNLSVYMPKLPDGQHFPCRLTSVTLRGPHASFGEVLSEVSLGARAFAGKRIVCSGNGFPKLEHLVLTQQLELEEWKVEQGSMPRLHTLIISQCENLKELPHGLRYMTSLKELKIEMMKMEFREKLENGGQHHFKIQHIPHVIEDSSATTEYEYKT</sequence>
<keyword evidence="4" id="KW-0067">ATP-binding</keyword>
<comment type="caution">
    <text evidence="8">The sequence shown here is derived from an EMBL/GenBank/DDBJ whole genome shotgun (WGS) entry which is preliminary data.</text>
</comment>
<dbReference type="Gene3D" id="3.80.10.10">
    <property type="entry name" value="Ribonuclease Inhibitor"/>
    <property type="match status" value="1"/>
</dbReference>
<dbReference type="InterPro" id="IPR027417">
    <property type="entry name" value="P-loop_NTPase"/>
</dbReference>
<evidence type="ECO:0000256" key="2">
    <source>
        <dbReference type="ARBA" id="ARBA00022741"/>
    </source>
</evidence>
<evidence type="ECO:0000256" key="3">
    <source>
        <dbReference type="ARBA" id="ARBA00022821"/>
    </source>
</evidence>
<dbReference type="Gene3D" id="3.40.50.300">
    <property type="entry name" value="P-loop containing nucleotide triphosphate hydrolases"/>
    <property type="match status" value="1"/>
</dbReference>
<feature type="domain" description="Disease resistance R13L4/SHOC-2-like LRR" evidence="7">
    <location>
        <begin position="395"/>
        <end position="542"/>
    </location>
</feature>
<evidence type="ECO:0000259" key="6">
    <source>
        <dbReference type="Pfam" id="PF18052"/>
    </source>
</evidence>
<dbReference type="Pfam" id="PF18052">
    <property type="entry name" value="Rx_N"/>
    <property type="match status" value="1"/>
</dbReference>
<dbReference type="InterPro" id="IPR002182">
    <property type="entry name" value="NB-ARC"/>
</dbReference>
<evidence type="ECO:0000259" key="5">
    <source>
        <dbReference type="Pfam" id="PF00931"/>
    </source>
</evidence>
<dbReference type="SUPFAM" id="SSF52058">
    <property type="entry name" value="L domain-like"/>
    <property type="match status" value="1"/>
</dbReference>
<dbReference type="SUPFAM" id="SSF52540">
    <property type="entry name" value="P-loop containing nucleoside triphosphate hydrolases"/>
    <property type="match status" value="1"/>
</dbReference>
<evidence type="ECO:0000313" key="9">
    <source>
        <dbReference type="Proteomes" id="UP000824890"/>
    </source>
</evidence>
<accession>A0ABQ7ZRS7</accession>
<dbReference type="InterPro" id="IPR032675">
    <property type="entry name" value="LRR_dom_sf"/>
</dbReference>
<dbReference type="Pfam" id="PF23598">
    <property type="entry name" value="LRR_14"/>
    <property type="match status" value="1"/>
</dbReference>
<evidence type="ECO:0000256" key="4">
    <source>
        <dbReference type="ARBA" id="ARBA00022840"/>
    </source>
</evidence>
<dbReference type="PANTHER" id="PTHR36766:SF30">
    <property type="entry name" value="TIR-NBS TYPE DISEASE RESISTANCE PROTEIN-RELATED"/>
    <property type="match status" value="1"/>
</dbReference>
<dbReference type="InterPro" id="IPR055414">
    <property type="entry name" value="LRR_R13L4/SHOC2-like"/>
</dbReference>
<dbReference type="CDD" id="cd14798">
    <property type="entry name" value="RX-CC_like"/>
    <property type="match status" value="1"/>
</dbReference>
<dbReference type="Gene3D" id="1.20.5.4130">
    <property type="match status" value="1"/>
</dbReference>
<dbReference type="PANTHER" id="PTHR36766">
    <property type="entry name" value="PLANT BROAD-SPECTRUM MILDEW RESISTANCE PROTEIN RPW8"/>
    <property type="match status" value="1"/>
</dbReference>
<keyword evidence="1" id="KW-0677">Repeat</keyword>